<keyword evidence="2" id="KW-1003">Cell membrane</keyword>
<dbReference type="CDD" id="cd11386">
    <property type="entry name" value="MCP_signal"/>
    <property type="match status" value="1"/>
</dbReference>
<dbReference type="PANTHER" id="PTHR32089:SF112">
    <property type="entry name" value="LYSOZYME-LIKE PROTEIN-RELATED"/>
    <property type="match status" value="1"/>
</dbReference>
<comment type="subcellular location">
    <subcellularLocation>
        <location evidence="1">Cell inner membrane</location>
        <topology evidence="1">Multi-pass membrane protein</topology>
    </subcellularLocation>
</comment>
<evidence type="ECO:0000256" key="3">
    <source>
        <dbReference type="ARBA" id="ARBA00023224"/>
    </source>
</evidence>
<dbReference type="EMBL" id="SGBB01000012">
    <property type="protein sequence ID" value="RZD18203.1"/>
    <property type="molecule type" value="Genomic_DNA"/>
</dbReference>
<feature type="transmembrane region" description="Helical" evidence="6">
    <location>
        <begin position="34"/>
        <end position="56"/>
    </location>
</feature>
<keyword evidence="6" id="KW-1133">Transmembrane helix</keyword>
<evidence type="ECO:0000256" key="6">
    <source>
        <dbReference type="SAM" id="Phobius"/>
    </source>
</evidence>
<dbReference type="PROSITE" id="PS50111">
    <property type="entry name" value="CHEMOTAXIS_TRANSDUC_2"/>
    <property type="match status" value="1"/>
</dbReference>
<dbReference type="AlphaFoldDB" id="A0A519BLS1"/>
<dbReference type="InterPro" id="IPR004090">
    <property type="entry name" value="Chemotax_Me-accpt_rcpt"/>
</dbReference>
<dbReference type="PROSITE" id="PS50192">
    <property type="entry name" value="T_SNARE"/>
    <property type="match status" value="1"/>
</dbReference>
<dbReference type="Proteomes" id="UP000319296">
    <property type="component" value="Unassembled WGS sequence"/>
</dbReference>
<dbReference type="InterPro" id="IPR000727">
    <property type="entry name" value="T_SNARE_dom"/>
</dbReference>
<comment type="similarity">
    <text evidence="4">Belongs to the methyl-accepting chemotaxis (MCP) protein family.</text>
</comment>
<evidence type="ECO:0000313" key="10">
    <source>
        <dbReference type="Proteomes" id="UP000319296"/>
    </source>
</evidence>
<evidence type="ECO:0000259" key="8">
    <source>
        <dbReference type="PROSITE" id="PS50192"/>
    </source>
</evidence>
<dbReference type="GO" id="GO:0007165">
    <property type="term" value="P:signal transduction"/>
    <property type="evidence" value="ECO:0007669"/>
    <property type="project" value="UniProtKB-KW"/>
</dbReference>
<sequence>MNKKLTLFAGITFTAYFFVIILAGLLFKSFISRYFLPVFILSSLILVIADVLYYYAILIKPMGKLEIELKNAASSQTYDFTKNYSFPNVFIFLDAFINNLINFSKNAIGELVENAATSSVSNAKFNYEINGATKQMSEIKNNFEAINAAMNDSAKSVNDISRNMENFRSFMEELNKISGHTIQTAEEINRSSSDTITAINTNKDSLENLHGQMNNILSIVNIINEIADQTNLLALNAAIEAARAGEHGRGFAVVADEVRKLAEQTQKQSKEIEKTTSIVANNFDVLVNKNSAIIEIIKTNTASVEQMLDSFGDLAGKISQANDMITSITAGTEQQSSAIEEVSQTVSHMSGFVKDISANLSDLSLKSAELSKIAEKSENILKKVKVGSPLERVIDTAEQAKSKISGIIEDSIKNGMISSSDIWDRNYVKVAGTNPQKYKTRFTDFIKNNIQQVEDKYLGADPDFVYVLLVDENGYAAAHNSMFDKPLTGDPAKDIPGNRSMRIFNDGVGLALARNTDNVIIQTYPRDTGEIINDIAVPVFIDSRHWGAVRIGLRA</sequence>
<reference evidence="9 10" key="1">
    <citation type="journal article" date="2019" name="ISME J.">
        <title>Insights into ecological role of a new deltaproteobacterial order Candidatus Acidulodesulfobacterales by metagenomics and metatranscriptomics.</title>
        <authorList>
            <person name="Tan S."/>
            <person name="Liu J."/>
            <person name="Fang Y."/>
            <person name="Hedlund B.P."/>
            <person name="Lian Z.H."/>
            <person name="Huang L.Y."/>
            <person name="Li J.T."/>
            <person name="Huang L.N."/>
            <person name="Li W.J."/>
            <person name="Jiang H.C."/>
            <person name="Dong H.L."/>
            <person name="Shu W.S."/>
        </authorList>
    </citation>
    <scope>NUCLEOTIDE SEQUENCE [LARGE SCALE GENOMIC DNA]</scope>
    <source>
        <strain evidence="9">AP1</strain>
    </source>
</reference>
<gene>
    <name evidence="9" type="ORF">EVG15_07015</name>
</gene>
<keyword evidence="6" id="KW-0472">Membrane</keyword>
<comment type="caution">
    <text evidence="9">The sequence shown here is derived from an EMBL/GenBank/DDBJ whole genome shotgun (WGS) entry which is preliminary data.</text>
</comment>
<dbReference type="GO" id="GO:0006935">
    <property type="term" value="P:chemotaxis"/>
    <property type="evidence" value="ECO:0007669"/>
    <property type="project" value="InterPro"/>
</dbReference>
<dbReference type="PANTHER" id="PTHR32089">
    <property type="entry name" value="METHYL-ACCEPTING CHEMOTAXIS PROTEIN MCPB"/>
    <property type="match status" value="1"/>
</dbReference>
<evidence type="ECO:0000256" key="5">
    <source>
        <dbReference type="PROSITE-ProRule" id="PRU00284"/>
    </source>
</evidence>
<feature type="transmembrane region" description="Helical" evidence="6">
    <location>
        <begin position="6"/>
        <end position="27"/>
    </location>
</feature>
<evidence type="ECO:0000259" key="7">
    <source>
        <dbReference type="PROSITE" id="PS50111"/>
    </source>
</evidence>
<proteinExistence type="inferred from homology"/>
<evidence type="ECO:0000256" key="4">
    <source>
        <dbReference type="ARBA" id="ARBA00029447"/>
    </source>
</evidence>
<keyword evidence="3 5" id="KW-0807">Transducer</keyword>
<organism evidence="9 10">
    <name type="scientific">Candidatus Acididesulfobacter diazotrophicus</name>
    <dbReference type="NCBI Taxonomy" id="2597226"/>
    <lineage>
        <taxon>Bacteria</taxon>
        <taxon>Deltaproteobacteria</taxon>
        <taxon>Candidatus Acidulodesulfobacterales</taxon>
        <taxon>Candidatus Acididesulfobacter</taxon>
    </lineage>
</organism>
<keyword evidence="2" id="KW-0997">Cell inner membrane</keyword>
<evidence type="ECO:0000256" key="2">
    <source>
        <dbReference type="ARBA" id="ARBA00022519"/>
    </source>
</evidence>
<name>A0A519BLS1_9DELT</name>
<feature type="domain" description="Methyl-accepting transducer" evidence="7">
    <location>
        <begin position="121"/>
        <end position="350"/>
    </location>
</feature>
<dbReference type="GO" id="GO:0005886">
    <property type="term" value="C:plasma membrane"/>
    <property type="evidence" value="ECO:0007669"/>
    <property type="project" value="UniProtKB-SubCell"/>
</dbReference>
<dbReference type="GO" id="GO:0004888">
    <property type="term" value="F:transmembrane signaling receptor activity"/>
    <property type="evidence" value="ECO:0007669"/>
    <property type="project" value="InterPro"/>
</dbReference>
<dbReference type="PRINTS" id="PR00260">
    <property type="entry name" value="CHEMTRNSDUCR"/>
</dbReference>
<feature type="domain" description="T-SNARE coiled-coil homology" evidence="8">
    <location>
        <begin position="301"/>
        <end position="363"/>
    </location>
</feature>
<protein>
    <submittedName>
        <fullName evidence="9">Methyl-accepting chemotaxis protein</fullName>
    </submittedName>
</protein>
<dbReference type="SUPFAM" id="SSF58104">
    <property type="entry name" value="Methyl-accepting chemotaxis protein (MCP) signaling domain"/>
    <property type="match status" value="1"/>
</dbReference>
<evidence type="ECO:0000313" key="9">
    <source>
        <dbReference type="EMBL" id="RZD18203.1"/>
    </source>
</evidence>
<evidence type="ECO:0000256" key="1">
    <source>
        <dbReference type="ARBA" id="ARBA00004429"/>
    </source>
</evidence>
<dbReference type="Gene3D" id="1.10.287.950">
    <property type="entry name" value="Methyl-accepting chemotaxis protein"/>
    <property type="match status" value="1"/>
</dbReference>
<dbReference type="SMART" id="SM00283">
    <property type="entry name" value="MA"/>
    <property type="match status" value="1"/>
</dbReference>
<keyword evidence="6" id="KW-0812">Transmembrane</keyword>
<accession>A0A519BLS1</accession>
<dbReference type="Pfam" id="PF00015">
    <property type="entry name" value="MCPsignal"/>
    <property type="match status" value="1"/>
</dbReference>
<dbReference type="InterPro" id="IPR004089">
    <property type="entry name" value="MCPsignal_dom"/>
</dbReference>